<evidence type="ECO:0000256" key="9">
    <source>
        <dbReference type="ARBA" id="ARBA00023303"/>
    </source>
</evidence>
<comment type="similarity">
    <text evidence="10 12">Belongs to the fluoride channel Fluc/FEX (TC 1.A.43) family.</text>
</comment>
<comment type="activity regulation">
    <text evidence="12">Na(+) is not transported, but it plays an essential structural role and its presence is essential for fluoride channel function.</text>
</comment>
<dbReference type="AlphaFoldDB" id="A0A175R3X6"/>
<dbReference type="EMBL" id="LDPZ01000055">
    <property type="protein sequence ID" value="KTQ85580.1"/>
    <property type="molecule type" value="Genomic_DNA"/>
</dbReference>
<dbReference type="Proteomes" id="UP000078272">
    <property type="component" value="Unassembled WGS sequence"/>
</dbReference>
<keyword evidence="9 12" id="KW-0407">Ion channel</keyword>
<evidence type="ECO:0000256" key="3">
    <source>
        <dbReference type="ARBA" id="ARBA00022519"/>
    </source>
</evidence>
<keyword evidence="7 12" id="KW-0406">Ion transport</keyword>
<dbReference type="GO" id="GO:0005886">
    <property type="term" value="C:plasma membrane"/>
    <property type="evidence" value="ECO:0007669"/>
    <property type="project" value="UniProtKB-SubCell"/>
</dbReference>
<feature type="transmembrane region" description="Helical" evidence="12">
    <location>
        <begin position="100"/>
        <end position="122"/>
    </location>
</feature>
<comment type="function">
    <text evidence="12">Fluoride-specific ion channel. Important for reducing fluoride concentration in the cell, thus reducing its toxicity.</text>
</comment>
<proteinExistence type="inferred from homology"/>
<keyword evidence="6 12" id="KW-0915">Sodium</keyword>
<keyword evidence="5 12" id="KW-1133">Transmembrane helix</keyword>
<keyword evidence="12" id="KW-0479">Metal-binding</keyword>
<feature type="binding site" evidence="12">
    <location>
        <position position="79"/>
    </location>
    <ligand>
        <name>Na(+)</name>
        <dbReference type="ChEBI" id="CHEBI:29101"/>
        <note>structural</note>
    </ligand>
</feature>
<name>A0A175R3X6_9HYPH</name>
<dbReference type="RefSeq" id="WP_058636348.1">
    <property type="nucleotide sequence ID" value="NZ_LDPZ01000055.1"/>
</dbReference>
<dbReference type="NCBIfam" id="NF010791">
    <property type="entry name" value="PRK14195.1"/>
    <property type="match status" value="1"/>
</dbReference>
<keyword evidence="4 12" id="KW-0812">Transmembrane</keyword>
<evidence type="ECO:0000256" key="6">
    <source>
        <dbReference type="ARBA" id="ARBA00023053"/>
    </source>
</evidence>
<evidence type="ECO:0000256" key="7">
    <source>
        <dbReference type="ARBA" id="ARBA00023065"/>
    </source>
</evidence>
<dbReference type="PANTHER" id="PTHR28259">
    <property type="entry name" value="FLUORIDE EXPORT PROTEIN 1-RELATED"/>
    <property type="match status" value="1"/>
</dbReference>
<accession>A0A175R3X6</accession>
<sequence length="126" mass="13037">MMNFLLVALGGGLGSVLRYGAGLAAARWLGTAFPFGTLFVNVTGSFAMGVLVEFLARRYGGADANLRLLLATGVLGGYTTFSSFSLDFATLAERGELATAFVYLAVTILAGLGALFAGLALARQVF</sequence>
<evidence type="ECO:0000313" key="14">
    <source>
        <dbReference type="Proteomes" id="UP000078272"/>
    </source>
</evidence>
<evidence type="ECO:0000256" key="1">
    <source>
        <dbReference type="ARBA" id="ARBA00004651"/>
    </source>
</evidence>
<comment type="subcellular location">
    <subcellularLocation>
        <location evidence="1 12">Cell membrane</location>
        <topology evidence="1 12">Multi-pass membrane protein</topology>
    </subcellularLocation>
</comment>
<dbReference type="STRING" id="401562.NS365_08685"/>
<evidence type="ECO:0000256" key="12">
    <source>
        <dbReference type="HAMAP-Rule" id="MF_00454"/>
    </source>
</evidence>
<organism evidence="13 14">
    <name type="scientific">Aureimonas ureilytica</name>
    <dbReference type="NCBI Taxonomy" id="401562"/>
    <lineage>
        <taxon>Bacteria</taxon>
        <taxon>Pseudomonadati</taxon>
        <taxon>Pseudomonadota</taxon>
        <taxon>Alphaproteobacteria</taxon>
        <taxon>Hyphomicrobiales</taxon>
        <taxon>Aurantimonadaceae</taxon>
        <taxon>Aureimonas</taxon>
    </lineage>
</organism>
<dbReference type="GO" id="GO:0140114">
    <property type="term" value="P:cellular detoxification of fluoride"/>
    <property type="evidence" value="ECO:0007669"/>
    <property type="project" value="UniProtKB-UniRule"/>
</dbReference>
<evidence type="ECO:0000256" key="11">
    <source>
        <dbReference type="ARBA" id="ARBA00035585"/>
    </source>
</evidence>
<comment type="caution">
    <text evidence="13">The sequence shown here is derived from an EMBL/GenBank/DDBJ whole genome shotgun (WGS) entry which is preliminary data.</text>
</comment>
<evidence type="ECO:0000256" key="10">
    <source>
        <dbReference type="ARBA" id="ARBA00035120"/>
    </source>
</evidence>
<gene>
    <name evidence="12" type="primary">fluC</name>
    <name evidence="12" type="synonym">crcB</name>
    <name evidence="13" type="ORF">NS226_19275</name>
</gene>
<evidence type="ECO:0000256" key="4">
    <source>
        <dbReference type="ARBA" id="ARBA00022692"/>
    </source>
</evidence>
<dbReference type="HAMAP" id="MF_00454">
    <property type="entry name" value="FluC"/>
    <property type="match status" value="1"/>
</dbReference>
<dbReference type="GO" id="GO:0062054">
    <property type="term" value="F:fluoride channel activity"/>
    <property type="evidence" value="ECO:0007669"/>
    <property type="project" value="UniProtKB-UniRule"/>
</dbReference>
<evidence type="ECO:0000313" key="13">
    <source>
        <dbReference type="EMBL" id="KTQ85580.1"/>
    </source>
</evidence>
<keyword evidence="12" id="KW-0813">Transport</keyword>
<dbReference type="GO" id="GO:0046872">
    <property type="term" value="F:metal ion binding"/>
    <property type="evidence" value="ECO:0007669"/>
    <property type="project" value="UniProtKB-KW"/>
</dbReference>
<keyword evidence="2 12" id="KW-1003">Cell membrane</keyword>
<protein>
    <recommendedName>
        <fullName evidence="12">Fluoride-specific ion channel FluC</fullName>
    </recommendedName>
</protein>
<evidence type="ECO:0000256" key="8">
    <source>
        <dbReference type="ARBA" id="ARBA00023136"/>
    </source>
</evidence>
<evidence type="ECO:0000256" key="5">
    <source>
        <dbReference type="ARBA" id="ARBA00022989"/>
    </source>
</evidence>
<dbReference type="InterPro" id="IPR003691">
    <property type="entry name" value="FluC"/>
</dbReference>
<reference evidence="13 14" key="1">
    <citation type="journal article" date="2016" name="Front. Microbiol.">
        <title>Genomic Resource of Rice Seed Associated Bacteria.</title>
        <authorList>
            <person name="Midha S."/>
            <person name="Bansal K."/>
            <person name="Sharma S."/>
            <person name="Kumar N."/>
            <person name="Patil P.P."/>
            <person name="Chaudhry V."/>
            <person name="Patil P.B."/>
        </authorList>
    </citation>
    <scope>NUCLEOTIDE SEQUENCE [LARGE SCALE GENOMIC DNA]</scope>
    <source>
        <strain evidence="13 14">NS226</strain>
    </source>
</reference>
<dbReference type="PANTHER" id="PTHR28259:SF1">
    <property type="entry name" value="FLUORIDE EXPORT PROTEIN 1-RELATED"/>
    <property type="match status" value="1"/>
</dbReference>
<keyword evidence="8 12" id="KW-0472">Membrane</keyword>
<dbReference type="NCBIfam" id="TIGR00494">
    <property type="entry name" value="crcB"/>
    <property type="match status" value="1"/>
</dbReference>
<keyword evidence="3" id="KW-0997">Cell inner membrane</keyword>
<evidence type="ECO:0000256" key="2">
    <source>
        <dbReference type="ARBA" id="ARBA00022475"/>
    </source>
</evidence>
<dbReference type="Pfam" id="PF02537">
    <property type="entry name" value="CRCB"/>
    <property type="match status" value="1"/>
</dbReference>
<dbReference type="OrthoDB" id="9806299at2"/>
<dbReference type="PATRIC" id="fig|401562.3.peg.3970"/>
<feature type="binding site" evidence="12">
    <location>
        <position position="76"/>
    </location>
    <ligand>
        <name>Na(+)</name>
        <dbReference type="ChEBI" id="CHEBI:29101"/>
        <note>structural</note>
    </ligand>
</feature>
<feature type="transmembrane region" description="Helical" evidence="12">
    <location>
        <begin position="68"/>
        <end position="88"/>
    </location>
</feature>
<feature type="transmembrane region" description="Helical" evidence="12">
    <location>
        <begin position="36"/>
        <end position="56"/>
    </location>
</feature>
<comment type="catalytic activity">
    <reaction evidence="11">
        <text>fluoride(in) = fluoride(out)</text>
        <dbReference type="Rhea" id="RHEA:76159"/>
        <dbReference type="ChEBI" id="CHEBI:17051"/>
    </reaction>
    <physiologicalReaction direction="left-to-right" evidence="11">
        <dbReference type="Rhea" id="RHEA:76160"/>
    </physiologicalReaction>
</comment>